<reference evidence="4" key="1">
    <citation type="submission" date="2021-03" db="EMBL/GenBank/DDBJ databases">
        <authorList>
            <person name="Wang G."/>
        </authorList>
    </citation>
    <scope>NUCLEOTIDE SEQUENCE</scope>
    <source>
        <strain evidence="4">KCTC 12899</strain>
    </source>
</reference>
<gene>
    <name evidence="4" type="ORF">J3U88_14525</name>
</gene>
<evidence type="ECO:0000256" key="1">
    <source>
        <dbReference type="ARBA" id="ARBA00006429"/>
    </source>
</evidence>
<dbReference type="GO" id="GO:0016787">
    <property type="term" value="F:hydrolase activity"/>
    <property type="evidence" value="ECO:0007669"/>
    <property type="project" value="UniProtKB-KW"/>
</dbReference>
<protein>
    <submittedName>
        <fullName evidence="4">Endonuclease</fullName>
    </submittedName>
</protein>
<dbReference type="Pfam" id="PF04231">
    <property type="entry name" value="Endonuclease_1"/>
    <property type="match status" value="1"/>
</dbReference>
<keyword evidence="5" id="KW-1185">Reference proteome</keyword>
<evidence type="ECO:0000313" key="5">
    <source>
        <dbReference type="Proteomes" id="UP000664417"/>
    </source>
</evidence>
<dbReference type="AlphaFoldDB" id="A0A8J7Q364"/>
<comment type="similarity">
    <text evidence="1">Belongs to the EndA/NucM nuclease family.</text>
</comment>
<dbReference type="InterPro" id="IPR007346">
    <property type="entry name" value="Endonuclease-I"/>
</dbReference>
<dbReference type="PANTHER" id="PTHR33607:SF2">
    <property type="entry name" value="ENDONUCLEASE-1"/>
    <property type="match status" value="1"/>
</dbReference>
<proteinExistence type="inferred from homology"/>
<comment type="caution">
    <text evidence="4">The sequence shown here is derived from an EMBL/GenBank/DDBJ whole genome shotgun (WGS) entry which is preliminary data.</text>
</comment>
<evidence type="ECO:0000256" key="2">
    <source>
        <dbReference type="ARBA" id="ARBA00022722"/>
    </source>
</evidence>
<organism evidence="4 5">
    <name type="scientific">Acanthopleuribacter pedis</name>
    <dbReference type="NCBI Taxonomy" id="442870"/>
    <lineage>
        <taxon>Bacteria</taxon>
        <taxon>Pseudomonadati</taxon>
        <taxon>Acidobacteriota</taxon>
        <taxon>Holophagae</taxon>
        <taxon>Acanthopleuribacterales</taxon>
        <taxon>Acanthopleuribacteraceae</taxon>
        <taxon>Acanthopleuribacter</taxon>
    </lineage>
</organism>
<sequence>MFPGSEGVTRSFFPVRRAALVSARLVLACLVLTAFSPLFGQRINEFVNNHTGNDIYEFVEIFGEPNTDYSHLTIVQIEADTDSGGLGAGWIDTVHTMGTTNAEGYFVTSFLSNQFGNGSMALLLVEGYSGTLGTDLDTNDDGTFETTPWTNIIDSVGVDDGGSDPRYAVLTLLQNYDGISFTVGGASFLPSGDPTGTAADWIRNDFHGAGLPGLDGTLVDGEAANTPGLVNSLTAPPPPPPPAPVISEFVLDHTGSDTMEFVEIFGVAESDYSAFRILIIDGDATGGDPGNIMNVITPGVANNSAVWASQFTSEQFSDGSVTLMIVEGFQGAVDTDLDTDNDGTVDVEVWTASHDAVAVRHNQGDVVYAQVVLEAGFGGGQTAPGGASRYPYYADTDSVNDWLPNDFDGNGFVDFPGSLTDGETINTPGRVNRVGETAYYRGLSTALGQTGLRDAVNALIDDHIYFPYTDGGTDTWDILEDADQDPDNSSQVISIYRNATYTKVGGGNNDYNREHTWPSSYGFTDNIPLAYPYTDAHHLRIANASYNSSRSNTPFGDCSAGCNELPTEFNAGRGGQGGGFPGDSNWSDNGSDIFQVWNARKGDVARSLLYLDVRYNGGQHVVTGGNEPNLILTDNLSLVQTMGSNTTGDAYMGRLSVLLQWHMDDPVDEDERRRNEVVYSYQGNRNPFVDHPEWADCIFNDACGTEPPVCFNPSLPSWTLVDNEVCEATNAVTVLHFVSLLNGDCVCQ</sequence>
<dbReference type="EMBL" id="JAFREP010000013">
    <property type="protein sequence ID" value="MBO1319687.1"/>
    <property type="molecule type" value="Genomic_DNA"/>
</dbReference>
<dbReference type="RefSeq" id="WP_207859592.1">
    <property type="nucleotide sequence ID" value="NZ_JAFREP010000013.1"/>
</dbReference>
<accession>A0A8J7Q364</accession>
<dbReference type="SUPFAM" id="SSF54060">
    <property type="entry name" value="His-Me finger endonucleases"/>
    <property type="match status" value="1"/>
</dbReference>
<name>A0A8J7Q364_9BACT</name>
<keyword evidence="2" id="KW-0540">Nuclease</keyword>
<keyword evidence="3" id="KW-0378">Hydrolase</keyword>
<dbReference type="PANTHER" id="PTHR33607">
    <property type="entry name" value="ENDONUCLEASE-1"/>
    <property type="match status" value="1"/>
</dbReference>
<keyword evidence="4" id="KW-0255">Endonuclease</keyword>
<dbReference type="InterPro" id="IPR044925">
    <property type="entry name" value="His-Me_finger_sf"/>
</dbReference>
<dbReference type="GO" id="GO:0004519">
    <property type="term" value="F:endonuclease activity"/>
    <property type="evidence" value="ECO:0007669"/>
    <property type="project" value="UniProtKB-KW"/>
</dbReference>
<dbReference type="Proteomes" id="UP000664417">
    <property type="component" value="Unassembled WGS sequence"/>
</dbReference>
<evidence type="ECO:0000313" key="4">
    <source>
        <dbReference type="EMBL" id="MBO1319687.1"/>
    </source>
</evidence>
<evidence type="ECO:0000256" key="3">
    <source>
        <dbReference type="ARBA" id="ARBA00022801"/>
    </source>
</evidence>